<dbReference type="Proteomes" id="UP000305267">
    <property type="component" value="Unassembled WGS sequence"/>
</dbReference>
<dbReference type="AlphaFoldDB" id="A0A5C4LDS7"/>
<dbReference type="RefSeq" id="WP_139037212.1">
    <property type="nucleotide sequence ID" value="NZ_VDDA01000008.1"/>
</dbReference>
<reference evidence="3 4" key="1">
    <citation type="submission" date="2019-06" db="EMBL/GenBank/DDBJ databases">
        <title>Genome of Methylobacterium sp. 17Sr1-39.</title>
        <authorList>
            <person name="Seo T."/>
        </authorList>
    </citation>
    <scope>NUCLEOTIDE SEQUENCE [LARGE SCALE GENOMIC DNA]</scope>
    <source>
        <strain evidence="3 4">17Sr1-39</strain>
    </source>
</reference>
<feature type="domain" description="Integrase catalytic" evidence="2">
    <location>
        <begin position="305"/>
        <end position="521"/>
    </location>
</feature>
<dbReference type="EMBL" id="VDDA01000008">
    <property type="protein sequence ID" value="TNC11694.1"/>
    <property type="molecule type" value="Genomic_DNA"/>
</dbReference>
<gene>
    <name evidence="3" type="ORF">FF100_18840</name>
</gene>
<evidence type="ECO:0000259" key="2">
    <source>
        <dbReference type="PROSITE" id="PS50994"/>
    </source>
</evidence>
<dbReference type="GO" id="GO:0015074">
    <property type="term" value="P:DNA integration"/>
    <property type="evidence" value="ECO:0007669"/>
    <property type="project" value="InterPro"/>
</dbReference>
<keyword evidence="4" id="KW-1185">Reference proteome</keyword>
<dbReference type="InterPro" id="IPR012337">
    <property type="entry name" value="RNaseH-like_sf"/>
</dbReference>
<dbReference type="InterPro" id="IPR001584">
    <property type="entry name" value="Integrase_cat-core"/>
</dbReference>
<dbReference type="SUPFAM" id="SSF53098">
    <property type="entry name" value="Ribonuclease H-like"/>
    <property type="match status" value="1"/>
</dbReference>
<dbReference type="InterPro" id="IPR036397">
    <property type="entry name" value="RNaseH_sf"/>
</dbReference>
<name>A0A5C4LDS7_9HYPH</name>
<dbReference type="Gene3D" id="3.30.420.10">
    <property type="entry name" value="Ribonuclease H-like superfamily/Ribonuclease H"/>
    <property type="match status" value="1"/>
</dbReference>
<protein>
    <submittedName>
        <fullName evidence="3">Transposase family protein</fullName>
    </submittedName>
</protein>
<comment type="caution">
    <text evidence="3">The sequence shown here is derived from an EMBL/GenBank/DDBJ whole genome shotgun (WGS) entry which is preliminary data.</text>
</comment>
<evidence type="ECO:0000256" key="1">
    <source>
        <dbReference type="SAM" id="MobiDB-lite"/>
    </source>
</evidence>
<dbReference type="PROSITE" id="PS50994">
    <property type="entry name" value="INTEGRASE"/>
    <property type="match status" value="1"/>
</dbReference>
<sequence>MAVERYALGLNDRVTIAGVRYRPAGREGKANLLRQVVDDAVVETALSPLTDEEYARLREAKRIRIEEGYFSHAYQLLRDRADGGDLSDLHDLTDAELRDIAWKVEWCVRFRHAWKGIAGRASRLNKTPKDISNFIAAEKHAMLQWYVDTFGTTRPPGRREAGGSRKTFDYPGATTLLGWLNMLDAGDDRPGVLRRQYHKCGNREQLDPRARGIVDKHVRAFASAARPKVTDIHLRIAADLKLLNDRLSPAERVSVSERTVRRRIAKLPPILVDLAHLGHKRALLKYAPVGNGLVSLDGLTKLERMDRVEMDDWEMDLFAVLQNKHVRATLGANAKAEERRLRKNRVAVRCTVTVAIDVVTKCVVGLQVTPFAPSAAGSKSALRSIVVDKGPLVALAGAKSDWPMTARPTEIATDGGPAFQGDFHSTLGRLDIEHRLPGPDPRQRGTIESFFRNIKRLCRLYTGQSFSNVVERGEYRSEELASLLAEDVYLHLVRFIVDDYHHTSHAGLNGKRPYQAWHQAENNLAPPPDHFKRMLSFGLAVPNRFLAADGVTYLNSQYVHPLMGKLRGLVGGKPLVIVTDPDDMGTILVRVPSEFREQFPGDGSYLPFECQDLHDLTLAEVLQENREARRFARQERLAGYPFKLNALHDLMKEAEAARRRAGVPSDVISEEQFNRLVKAVERRGLVAVSKQAAPSGPPAPAGYGPGNLGTSVAAPPGRLPPAAVTRVVPGAEELLRPSDMDDEDGL</sequence>
<feature type="region of interest" description="Disordered" evidence="1">
    <location>
        <begin position="689"/>
        <end position="746"/>
    </location>
</feature>
<evidence type="ECO:0000313" key="3">
    <source>
        <dbReference type="EMBL" id="TNC11694.1"/>
    </source>
</evidence>
<evidence type="ECO:0000313" key="4">
    <source>
        <dbReference type="Proteomes" id="UP000305267"/>
    </source>
</evidence>
<dbReference type="OrthoDB" id="5287589at2"/>
<proteinExistence type="predicted"/>
<organism evidence="3 4">
    <name type="scientific">Methylobacterium terricola</name>
    <dbReference type="NCBI Taxonomy" id="2583531"/>
    <lineage>
        <taxon>Bacteria</taxon>
        <taxon>Pseudomonadati</taxon>
        <taxon>Pseudomonadota</taxon>
        <taxon>Alphaproteobacteria</taxon>
        <taxon>Hyphomicrobiales</taxon>
        <taxon>Methylobacteriaceae</taxon>
        <taxon>Methylobacterium</taxon>
    </lineage>
</organism>
<dbReference type="GO" id="GO:0003676">
    <property type="term" value="F:nucleic acid binding"/>
    <property type="evidence" value="ECO:0007669"/>
    <property type="project" value="InterPro"/>
</dbReference>
<accession>A0A5C4LDS7</accession>